<protein>
    <recommendedName>
        <fullName evidence="11">Zinc metalloprotease</fullName>
        <ecNumber evidence="11">3.4.24.-</ecNumber>
    </recommendedName>
</protein>
<feature type="domain" description="PDZ" evidence="12">
    <location>
        <begin position="226"/>
        <end position="292"/>
    </location>
</feature>
<feature type="transmembrane region" description="Helical" evidence="11">
    <location>
        <begin position="100"/>
        <end position="121"/>
    </location>
</feature>
<organism evidence="13">
    <name type="scientific">Thiolapillus brandeum</name>
    <dbReference type="NCBI Taxonomy" id="1076588"/>
    <lineage>
        <taxon>Bacteria</taxon>
        <taxon>Pseudomonadati</taxon>
        <taxon>Pseudomonadota</taxon>
        <taxon>Gammaproteobacteria</taxon>
        <taxon>Chromatiales</taxon>
        <taxon>Sedimenticolaceae</taxon>
        <taxon>Thiolapillus</taxon>
    </lineage>
</organism>
<feature type="domain" description="PDZ" evidence="12">
    <location>
        <begin position="131"/>
        <end position="157"/>
    </location>
</feature>
<evidence type="ECO:0000256" key="3">
    <source>
        <dbReference type="ARBA" id="ARBA00007931"/>
    </source>
</evidence>
<dbReference type="Proteomes" id="UP000886100">
    <property type="component" value="Unassembled WGS sequence"/>
</dbReference>
<dbReference type="SMART" id="SM00228">
    <property type="entry name" value="PDZ"/>
    <property type="match status" value="2"/>
</dbReference>
<comment type="similarity">
    <text evidence="3 11">Belongs to the peptidase M50B family.</text>
</comment>
<keyword evidence="10 11" id="KW-0472">Membrane</keyword>
<dbReference type="InterPro" id="IPR001478">
    <property type="entry name" value="PDZ"/>
</dbReference>
<comment type="cofactor">
    <cofactor evidence="1 11">
        <name>Zn(2+)</name>
        <dbReference type="ChEBI" id="CHEBI:29105"/>
    </cofactor>
</comment>
<dbReference type="Pfam" id="PF17820">
    <property type="entry name" value="PDZ_6"/>
    <property type="match status" value="2"/>
</dbReference>
<keyword evidence="9 11" id="KW-0482">Metalloprotease</keyword>
<dbReference type="NCBIfam" id="TIGR00054">
    <property type="entry name" value="RIP metalloprotease RseP"/>
    <property type="match status" value="1"/>
</dbReference>
<keyword evidence="7 11" id="KW-0862">Zinc</keyword>
<keyword evidence="11" id="KW-0479">Metal-binding</keyword>
<evidence type="ECO:0000256" key="4">
    <source>
        <dbReference type="ARBA" id="ARBA00022670"/>
    </source>
</evidence>
<comment type="caution">
    <text evidence="13">The sequence shown here is derived from an EMBL/GenBank/DDBJ whole genome shotgun (WGS) entry which is preliminary data.</text>
</comment>
<dbReference type="GO" id="GO:0004222">
    <property type="term" value="F:metalloendopeptidase activity"/>
    <property type="evidence" value="ECO:0007669"/>
    <property type="project" value="InterPro"/>
</dbReference>
<evidence type="ECO:0000256" key="6">
    <source>
        <dbReference type="ARBA" id="ARBA00022801"/>
    </source>
</evidence>
<dbReference type="PANTHER" id="PTHR42837:SF2">
    <property type="entry name" value="MEMBRANE METALLOPROTEASE ARASP2, CHLOROPLASTIC-RELATED"/>
    <property type="match status" value="1"/>
</dbReference>
<evidence type="ECO:0000256" key="5">
    <source>
        <dbReference type="ARBA" id="ARBA00022692"/>
    </source>
</evidence>
<dbReference type="Gene3D" id="2.30.42.10">
    <property type="match status" value="2"/>
</dbReference>
<dbReference type="EC" id="3.4.24.-" evidence="11"/>
<evidence type="ECO:0000259" key="12">
    <source>
        <dbReference type="PROSITE" id="PS50106"/>
    </source>
</evidence>
<dbReference type="PANTHER" id="PTHR42837">
    <property type="entry name" value="REGULATOR OF SIGMA-E PROTEASE RSEP"/>
    <property type="match status" value="1"/>
</dbReference>
<feature type="transmembrane region" description="Helical" evidence="11">
    <location>
        <begin position="426"/>
        <end position="447"/>
    </location>
</feature>
<evidence type="ECO:0000256" key="11">
    <source>
        <dbReference type="RuleBase" id="RU362031"/>
    </source>
</evidence>
<evidence type="ECO:0000256" key="8">
    <source>
        <dbReference type="ARBA" id="ARBA00022989"/>
    </source>
</evidence>
<dbReference type="SUPFAM" id="SSF50156">
    <property type="entry name" value="PDZ domain-like"/>
    <property type="match status" value="2"/>
</dbReference>
<dbReference type="CDD" id="cd23081">
    <property type="entry name" value="cpPDZ_EcRseP-like"/>
    <property type="match status" value="1"/>
</dbReference>
<dbReference type="PROSITE" id="PS50106">
    <property type="entry name" value="PDZ"/>
    <property type="match status" value="2"/>
</dbReference>
<comment type="subcellular location">
    <subcellularLocation>
        <location evidence="2">Membrane</location>
        <topology evidence="2">Multi-pass membrane protein</topology>
    </subcellularLocation>
</comment>
<dbReference type="InterPro" id="IPR004387">
    <property type="entry name" value="Pept_M50_Zn"/>
</dbReference>
<keyword evidence="6 11" id="KW-0378">Hydrolase</keyword>
<evidence type="ECO:0000256" key="10">
    <source>
        <dbReference type="ARBA" id="ARBA00023136"/>
    </source>
</evidence>
<dbReference type="GO" id="GO:0016020">
    <property type="term" value="C:membrane"/>
    <property type="evidence" value="ECO:0007669"/>
    <property type="project" value="UniProtKB-SubCell"/>
</dbReference>
<dbReference type="GO" id="GO:0006508">
    <property type="term" value="P:proteolysis"/>
    <property type="evidence" value="ECO:0007669"/>
    <property type="project" value="UniProtKB-KW"/>
</dbReference>
<keyword evidence="4" id="KW-0645">Protease</keyword>
<dbReference type="AlphaFoldDB" id="A0A7C5IYD1"/>
<evidence type="ECO:0000313" key="13">
    <source>
        <dbReference type="EMBL" id="HHH13152.1"/>
    </source>
</evidence>
<dbReference type="CDD" id="cd06163">
    <property type="entry name" value="S2P-M50_PDZ_RseP-like"/>
    <property type="match status" value="1"/>
</dbReference>
<evidence type="ECO:0000256" key="7">
    <source>
        <dbReference type="ARBA" id="ARBA00022833"/>
    </source>
</evidence>
<keyword evidence="5 11" id="KW-0812">Transmembrane</keyword>
<dbReference type="Pfam" id="PF02163">
    <property type="entry name" value="Peptidase_M50"/>
    <property type="match status" value="1"/>
</dbReference>
<dbReference type="InterPro" id="IPR041489">
    <property type="entry name" value="PDZ_6"/>
</dbReference>
<sequence>MEALALKVFGFLLALGILVTVHEFGHFWVARKLGVKVLRFSIGFGRPLFTWRRRNDPTEYVVAAIPLGGYVKMVDEREGEVAEADLPAAFNRKPLWVRTAVVMAGPLFNLFFAVLLFWLVLVLGETGLRPLVGEVAPGSVAEQAGFHPGDEVLSINGEATPTWTQMLYHFAAASASGDSIDIEVRDPMGRIHHRVLPYDAIGDLAEVKNPLEALGLKPELPTVPAVIGKVLPGEPAERAGLKPGDRILAVDGTPVKDWVEWVNYIRDHPLHSIRLEVERGGERLALEVTPKAVTLDDGSTIGRIGAANQPMPELWERYRVEYAMGPLEAVPEAFRRTWEFSALTLKVMWRILTGQASLKNLGGPITMADAAGSAVSAGLVYFLKLLAVISVSLGVFNLLPVPVLDGGHLLYFLIEAVTGRPPSEEMMARGQQIGLALLLALMVLVFYQDIMRLAG</sequence>
<accession>A0A7C5IYD1</accession>
<dbReference type="EMBL" id="DROM01000176">
    <property type="protein sequence ID" value="HHH13152.1"/>
    <property type="molecule type" value="Genomic_DNA"/>
</dbReference>
<reference evidence="13" key="1">
    <citation type="journal article" date="2020" name="mSystems">
        <title>Genome- and Community-Level Interaction Insights into Carbon Utilization and Element Cycling Functions of Hydrothermarchaeota in Hydrothermal Sediment.</title>
        <authorList>
            <person name="Zhou Z."/>
            <person name="Liu Y."/>
            <person name="Xu W."/>
            <person name="Pan J."/>
            <person name="Luo Z.H."/>
            <person name="Li M."/>
        </authorList>
    </citation>
    <scope>NUCLEOTIDE SEQUENCE [LARGE SCALE GENOMIC DNA]</scope>
    <source>
        <strain evidence="13">HyVt-535</strain>
    </source>
</reference>
<name>A0A7C5IYD1_9GAMM</name>
<feature type="transmembrane region" description="Helical" evidence="11">
    <location>
        <begin position="6"/>
        <end position="29"/>
    </location>
</feature>
<evidence type="ECO:0000256" key="1">
    <source>
        <dbReference type="ARBA" id="ARBA00001947"/>
    </source>
</evidence>
<dbReference type="InterPro" id="IPR008915">
    <property type="entry name" value="Peptidase_M50"/>
</dbReference>
<gene>
    <name evidence="13" type="primary">rseP</name>
    <name evidence="13" type="ORF">ENJ98_02850</name>
</gene>
<proteinExistence type="inferred from homology"/>
<dbReference type="GO" id="GO:0046872">
    <property type="term" value="F:metal ion binding"/>
    <property type="evidence" value="ECO:0007669"/>
    <property type="project" value="UniProtKB-KW"/>
</dbReference>
<dbReference type="InterPro" id="IPR036034">
    <property type="entry name" value="PDZ_sf"/>
</dbReference>
<evidence type="ECO:0000256" key="9">
    <source>
        <dbReference type="ARBA" id="ARBA00023049"/>
    </source>
</evidence>
<evidence type="ECO:0000256" key="2">
    <source>
        <dbReference type="ARBA" id="ARBA00004141"/>
    </source>
</evidence>
<keyword evidence="8 11" id="KW-1133">Transmembrane helix</keyword>